<reference evidence="3 4" key="1">
    <citation type="journal article" date="2019" name="Mol. Ecol. Resour.">
        <title>Chromosome-level genome assembly of Triplophysa tibetana, a fish adapted to the harsh high-altitude environment of the Tibetan Plateau.</title>
        <authorList>
            <person name="Yang X."/>
            <person name="Liu H."/>
            <person name="Ma Z."/>
            <person name="Zou Y."/>
            <person name="Zou M."/>
            <person name="Mao Y."/>
            <person name="Li X."/>
            <person name="Wang H."/>
            <person name="Chen T."/>
            <person name="Wang W."/>
            <person name="Yang R."/>
        </authorList>
    </citation>
    <scope>NUCLEOTIDE SEQUENCE [LARGE SCALE GENOMIC DNA]</scope>
    <source>
        <strain evidence="3">TTIB1903HZAU</strain>
        <tissue evidence="3">Muscle</tissue>
    </source>
</reference>
<evidence type="ECO:0000313" key="4">
    <source>
        <dbReference type="Proteomes" id="UP000324632"/>
    </source>
</evidence>
<name>A0A5A9N6S4_9TELE</name>
<evidence type="ECO:0000259" key="2">
    <source>
        <dbReference type="Pfam" id="PF16064"/>
    </source>
</evidence>
<comment type="caution">
    <text evidence="3">The sequence shown here is derived from an EMBL/GenBank/DDBJ whole genome shotgun (WGS) entry which is preliminary data.</text>
</comment>
<evidence type="ECO:0000256" key="1">
    <source>
        <dbReference type="SAM" id="MobiDB-lite"/>
    </source>
</evidence>
<dbReference type="Proteomes" id="UP000324632">
    <property type="component" value="Chromosome 22"/>
</dbReference>
<feature type="compositionally biased region" description="Basic and acidic residues" evidence="1">
    <location>
        <begin position="293"/>
        <end position="302"/>
    </location>
</feature>
<dbReference type="InterPro" id="IPR032071">
    <property type="entry name" value="DUF4806"/>
</dbReference>
<evidence type="ECO:0000313" key="3">
    <source>
        <dbReference type="EMBL" id="KAA0705013.1"/>
    </source>
</evidence>
<keyword evidence="4" id="KW-1185">Reference proteome</keyword>
<sequence>MAEVRLQDVNLRSSSKVFVRIEHCMSYPKRWRKIRSEAAAIALDCSSEDDIPENVDNPNQSEVNGGENRAAGENSSSHDSDELGGIDSDFGYKQCVSTDSEEGVESAKDDDPTFQEKLASWATRSKCGRSQINELLGILKDKGLDVPKDSRTLLKTPRQIQTEDKCGGQYAYFGIECSVVQILARNIKMAWVRAVWQEKKRQEEGTVPDSWVDPQKMLVFWPNVANATKHLNERQQPSENWRTFPLLKEKMRSDDFEKCDNCDLTSSTEAEEVSLGVKRKRKTTKKFEDIFTAHLQTEEPIPKKQTRPPVDQQSSSSKQHGKRYPYPMPEAKFQRKIMEMLVEIWEDVRKLKQSSGVAEMHTDSRIPPQASTVEELNVLDKSLNCLEEKQRLINSLSCIGGMHLKDNVKRVMEKLMTNEVMGSFNMKGGKGKLAFTKLHLYAVVTAARERYPATDNLFHRQSSLCVSRQSSPVQLDVVSSVRLCCSDGPARNSLNGHNMAELSDESDIRKQIPEDGKFIKYRDKYQGNDVSVVL</sequence>
<protein>
    <recommendedName>
        <fullName evidence="2">DUF4806 domain-containing protein</fullName>
    </recommendedName>
</protein>
<gene>
    <name evidence="3" type="ORF">E1301_Tti019601</name>
</gene>
<feature type="region of interest" description="Disordered" evidence="1">
    <location>
        <begin position="48"/>
        <end position="86"/>
    </location>
</feature>
<dbReference type="PANTHER" id="PTHR34153:SF2">
    <property type="entry name" value="SI:CH211-262H13.3-RELATED"/>
    <property type="match status" value="1"/>
</dbReference>
<feature type="domain" description="DUF4806" evidence="2">
    <location>
        <begin position="371"/>
        <end position="438"/>
    </location>
</feature>
<accession>A0A5A9N6S4</accession>
<dbReference type="AlphaFoldDB" id="A0A5A9N6S4"/>
<feature type="region of interest" description="Disordered" evidence="1">
    <location>
        <begin position="293"/>
        <end position="326"/>
    </location>
</feature>
<proteinExistence type="predicted"/>
<organism evidence="3 4">
    <name type="scientific">Triplophysa tibetana</name>
    <dbReference type="NCBI Taxonomy" id="1572043"/>
    <lineage>
        <taxon>Eukaryota</taxon>
        <taxon>Metazoa</taxon>
        <taxon>Chordata</taxon>
        <taxon>Craniata</taxon>
        <taxon>Vertebrata</taxon>
        <taxon>Euteleostomi</taxon>
        <taxon>Actinopterygii</taxon>
        <taxon>Neopterygii</taxon>
        <taxon>Teleostei</taxon>
        <taxon>Ostariophysi</taxon>
        <taxon>Cypriniformes</taxon>
        <taxon>Nemacheilidae</taxon>
        <taxon>Triplophysa</taxon>
    </lineage>
</organism>
<dbReference type="PANTHER" id="PTHR34153">
    <property type="entry name" value="SI:CH211-262H13.3-RELATED-RELATED"/>
    <property type="match status" value="1"/>
</dbReference>
<dbReference type="EMBL" id="SOYY01000022">
    <property type="protein sequence ID" value="KAA0705013.1"/>
    <property type="molecule type" value="Genomic_DNA"/>
</dbReference>
<dbReference type="Pfam" id="PF16064">
    <property type="entry name" value="DUF4806"/>
    <property type="match status" value="1"/>
</dbReference>